<feature type="region of interest" description="Disordered" evidence="2">
    <location>
        <begin position="248"/>
        <end position="579"/>
    </location>
</feature>
<feature type="compositionally biased region" description="Basic and acidic residues" evidence="2">
    <location>
        <begin position="248"/>
        <end position="303"/>
    </location>
</feature>
<accession>A0A7S1R342</accession>
<sequence length="594" mass="64979">MADLNGGGEGILGDSNFKTLAFAKTSLEDFTNLIGAHVAGWTQRKLVHEGLKNFKVKVEAAESKMRVAKNVGKAKQLEAEEEALCKLYTVADMTEKISALNKEIQASLDQGAVTAEEKPIALEHLRSRRDTAKKEEKAKLLERVEKQIDAVAKAKNTITLPVANLDEFFQLRKRQWLIERLEKRKPNTLDQEERDILKGKAKLEVEVHSLEAKSRMWFESEFSFKPRLEQALTEKAKNEAEELKRIEEEEKEKQRRAEEAALEQKRLEAQRKEEEHYKQMADKLEAKRLEAQAKPVKEAPKAKPKEKKRVAPMNPYSLFQNAHVVQHATPEASPETSEAGDPEPATSAPAAAPAATPAPAPAAAPVATPVKAPEPEPKPKPKPRAPKPVLENKWGAPAAVPDFLRPEEEDEGGPSLADALTAPKVAYKKPAAQPGQPGKKEAKTWARIDPHEIFQPPSREADHEDADDDIRALPATSVEDEPEPAPASASGPEDEEPAAPETEPAAPAATPEPEKPKPRPPKAVLECKWDSVAQAPQGEAGEDEEAGPSLADAAVAAKATAKKTPPPQPKKKEKKKFTKVGAGALGFDCDNKNH</sequence>
<dbReference type="EMBL" id="HBGE01055665">
    <property type="protein sequence ID" value="CAD9154765.1"/>
    <property type="molecule type" value="Transcribed_RNA"/>
</dbReference>
<evidence type="ECO:0000256" key="2">
    <source>
        <dbReference type="SAM" id="MobiDB-lite"/>
    </source>
</evidence>
<protein>
    <submittedName>
        <fullName evidence="3">Uncharacterized protein</fullName>
    </submittedName>
</protein>
<feature type="compositionally biased region" description="Low complexity" evidence="2">
    <location>
        <begin position="551"/>
        <end position="563"/>
    </location>
</feature>
<evidence type="ECO:0000256" key="1">
    <source>
        <dbReference type="SAM" id="Coils"/>
    </source>
</evidence>
<feature type="coiled-coil region" evidence="1">
    <location>
        <begin position="51"/>
        <end position="110"/>
    </location>
</feature>
<gene>
    <name evidence="3" type="ORF">ACAT0790_LOCUS33559</name>
</gene>
<proteinExistence type="predicted"/>
<dbReference type="AlphaFoldDB" id="A0A7S1R342"/>
<feature type="compositionally biased region" description="Low complexity" evidence="2">
    <location>
        <begin position="499"/>
        <end position="511"/>
    </location>
</feature>
<keyword evidence="1" id="KW-0175">Coiled coil</keyword>
<reference evidence="3" key="1">
    <citation type="submission" date="2021-01" db="EMBL/GenBank/DDBJ databases">
        <authorList>
            <person name="Corre E."/>
            <person name="Pelletier E."/>
            <person name="Niang G."/>
            <person name="Scheremetjew M."/>
            <person name="Finn R."/>
            <person name="Kale V."/>
            <person name="Holt S."/>
            <person name="Cochrane G."/>
            <person name="Meng A."/>
            <person name="Brown T."/>
            <person name="Cohen L."/>
        </authorList>
    </citation>
    <scope>NUCLEOTIDE SEQUENCE</scope>
    <source>
        <strain evidence="3">OF101</strain>
    </source>
</reference>
<organism evidence="3">
    <name type="scientific">Alexandrium catenella</name>
    <name type="common">Red tide dinoflagellate</name>
    <name type="synonym">Gonyaulax catenella</name>
    <dbReference type="NCBI Taxonomy" id="2925"/>
    <lineage>
        <taxon>Eukaryota</taxon>
        <taxon>Sar</taxon>
        <taxon>Alveolata</taxon>
        <taxon>Dinophyceae</taxon>
        <taxon>Gonyaulacales</taxon>
        <taxon>Pyrocystaceae</taxon>
        <taxon>Alexandrium</taxon>
    </lineage>
</organism>
<feature type="compositionally biased region" description="Basic residues" evidence="2">
    <location>
        <begin position="569"/>
        <end position="578"/>
    </location>
</feature>
<name>A0A7S1R342_ALECA</name>
<evidence type="ECO:0000313" key="3">
    <source>
        <dbReference type="EMBL" id="CAD9154765.1"/>
    </source>
</evidence>
<feature type="compositionally biased region" description="Basic and acidic residues" evidence="2">
    <location>
        <begin position="438"/>
        <end position="452"/>
    </location>
</feature>
<feature type="compositionally biased region" description="Low complexity" evidence="2">
    <location>
        <begin position="342"/>
        <end position="355"/>
    </location>
</feature>